<evidence type="ECO:0000259" key="9">
    <source>
        <dbReference type="PROSITE" id="PS50113"/>
    </source>
</evidence>
<feature type="domain" description="PAC" evidence="9">
    <location>
        <begin position="380"/>
        <end position="432"/>
    </location>
</feature>
<accession>A0A430JYF2</accession>
<evidence type="ECO:0000256" key="6">
    <source>
        <dbReference type="SAM" id="Coils"/>
    </source>
</evidence>
<organism evidence="10 11">
    <name type="scientific">Arenibacter aquaticus</name>
    <dbReference type="NCBI Taxonomy" id="2489054"/>
    <lineage>
        <taxon>Bacteria</taxon>
        <taxon>Pseudomonadati</taxon>
        <taxon>Bacteroidota</taxon>
        <taxon>Flavobacteriia</taxon>
        <taxon>Flavobacteriales</taxon>
        <taxon>Flavobacteriaceae</taxon>
        <taxon>Arenibacter</taxon>
    </lineage>
</organism>
<dbReference type="OrthoDB" id="9766459at2"/>
<feature type="domain" description="PAS" evidence="8">
    <location>
        <begin position="559"/>
        <end position="629"/>
    </location>
</feature>
<feature type="domain" description="PAS" evidence="8">
    <location>
        <begin position="703"/>
        <end position="760"/>
    </location>
</feature>
<dbReference type="EC" id="2.7.13.3" evidence="2"/>
<dbReference type="Pfam" id="PF02518">
    <property type="entry name" value="HATPase_c"/>
    <property type="match status" value="1"/>
</dbReference>
<dbReference type="RefSeq" id="WP_126163525.1">
    <property type="nucleotide sequence ID" value="NZ_RQPJ01000021.1"/>
</dbReference>
<feature type="domain" description="PAS" evidence="8">
    <location>
        <begin position="433"/>
        <end position="477"/>
    </location>
</feature>
<dbReference type="Gene3D" id="3.30.565.10">
    <property type="entry name" value="Histidine kinase-like ATPase, C-terminal domain"/>
    <property type="match status" value="1"/>
</dbReference>
<dbReference type="Pfam" id="PF00512">
    <property type="entry name" value="HisKA"/>
    <property type="match status" value="1"/>
</dbReference>
<dbReference type="InterPro" id="IPR052162">
    <property type="entry name" value="Sensor_kinase/Photoreceptor"/>
</dbReference>
<feature type="domain" description="PAC" evidence="9">
    <location>
        <begin position="502"/>
        <end position="558"/>
    </location>
</feature>
<dbReference type="InterPro" id="IPR004358">
    <property type="entry name" value="Sig_transdc_His_kin-like_C"/>
</dbReference>
<dbReference type="SUPFAM" id="SSF55874">
    <property type="entry name" value="ATPase domain of HSP90 chaperone/DNA topoisomerase II/histidine kinase"/>
    <property type="match status" value="1"/>
</dbReference>
<dbReference type="InterPro" id="IPR005467">
    <property type="entry name" value="His_kinase_dom"/>
</dbReference>
<sequence>MKTTQKNNNLLFLSGGGQMSELIRTIDWDNTSLGNIQNWSVSLRTTLGIILHTAQPMFLFWDKDQFCFYNDALAVSLGNERKYPVIGKKGKEVWPELWEVIGPMVDQVLSTSQAVSFSDQLVPFYKNGRREEVYWTFSGSPAFDDDGLVNGVLVSCSETTETVVAKSGLKESERRLRSMIIQAPVSIAIFRGSKYVTEMANSLALEMWGRSEEEVLGESIIEAMPELRAQGIKELLDKVYQTGKTFTTSEFPVQLMRKGNLETTYINFSCEPLLNSNGEIEGIMALGMEVTDQVLARKTIEESEKKYKELIFGLPVAVYSCDSKGRIQLYNDAAVKLWGRTPELGKDLWCGSKKIFTADGNPIPLEESPMAIALNGGELIKPELLVERPDGSRANFIPYPQLIYDNEGRITGAINTLIEITDQVLARERIKESEMHFKAIADNIPNLAWLADADGAIYWYNKKWYDYTGKTAEEMAGWGWQSVQDPKILPQVMSNWKYSLEQGKEFEMVFPLRGVDRTFRQFLTRVLPVYDDKGKIVKWFGSNTDITDHVRAQKKLEESEKKFRLLANSLPQLIWIADPKGNLNYFNKAVMEYSGLSLEEIENGGWLQIVHAEDRTKNIELWEYSVATGEDFLMEHRFRKHDGTYRWHLSRAQAHRDDRGKIQMWVGSSADIQEQKVFRNELERQVRERTAQLLELNESLKKSEQRYHLMVEEVQEYAILYLNREGIVENWNSGAEKIKGYKAEEIIGKSFSNFYTQKDRKVRLPQKLLGMAAKEGKAVHQGWRVRKDKSLFWASVVITAIHNELNEVIGFSKVTHDLTTKKEADDALNEKKLELEQKNIELQKMNKELQSFAYISSHDLQEPLRKIQTFASRIIEKDMDTLSEKGKFLFNRMQLSAERMQSLIDDLLAYSRTHNMEGDFKHTSLGNIIEDVKQDLSEELLEKNASIEFDGTCEIFVIPFQMKQLFYNLISNSLKFSKPDLAVEISIKSDHVTDHGREEEEKPTGHTYCRIVYSDNGIGFDQKYSEKIFELFQRLHGKTEYPGTGIGLAIIKRIVENHNGMVTARGELGKGASFEILLPLNEAQAIR</sequence>
<dbReference type="SMART" id="SM00388">
    <property type="entry name" value="HisKA"/>
    <property type="match status" value="1"/>
</dbReference>
<dbReference type="Pfam" id="PF08448">
    <property type="entry name" value="PAS_4"/>
    <property type="match status" value="3"/>
</dbReference>
<dbReference type="InterPro" id="IPR013655">
    <property type="entry name" value="PAS_fold_3"/>
</dbReference>
<dbReference type="SUPFAM" id="SSF55785">
    <property type="entry name" value="PYP-like sensor domain (PAS domain)"/>
    <property type="match status" value="6"/>
</dbReference>
<dbReference type="AlphaFoldDB" id="A0A430JYF2"/>
<dbReference type="InterPro" id="IPR000700">
    <property type="entry name" value="PAS-assoc_C"/>
</dbReference>
<dbReference type="PROSITE" id="PS50113">
    <property type="entry name" value="PAC"/>
    <property type="match status" value="5"/>
</dbReference>
<feature type="coiled-coil region" evidence="6">
    <location>
        <begin position="679"/>
        <end position="713"/>
    </location>
</feature>
<dbReference type="Gene3D" id="1.10.287.130">
    <property type="match status" value="1"/>
</dbReference>
<evidence type="ECO:0000259" key="7">
    <source>
        <dbReference type="PROSITE" id="PS50109"/>
    </source>
</evidence>
<dbReference type="Pfam" id="PF08447">
    <property type="entry name" value="PAS_3"/>
    <property type="match status" value="1"/>
</dbReference>
<evidence type="ECO:0000256" key="5">
    <source>
        <dbReference type="ARBA" id="ARBA00022777"/>
    </source>
</evidence>
<reference evidence="10 11" key="1">
    <citation type="submission" date="2018-11" db="EMBL/GenBank/DDBJ databases">
        <title>Arenibacter aquaticus sp.nov., a marine bacterium isolated from surface seawater in the South China Sea.</title>
        <authorList>
            <person name="Guo J."/>
            <person name="Sun J."/>
        </authorList>
    </citation>
    <scope>NUCLEOTIDE SEQUENCE [LARGE SCALE GENOMIC DNA]</scope>
    <source>
        <strain evidence="10 11">GUO666</strain>
    </source>
</reference>
<comment type="catalytic activity">
    <reaction evidence="1">
        <text>ATP + protein L-histidine = ADP + protein N-phospho-L-histidine.</text>
        <dbReference type="EC" id="2.7.13.3"/>
    </reaction>
</comment>
<dbReference type="SMART" id="SM00387">
    <property type="entry name" value="HATPase_c"/>
    <property type="match status" value="1"/>
</dbReference>
<keyword evidence="6" id="KW-0175">Coiled coil</keyword>
<dbReference type="PRINTS" id="PR00344">
    <property type="entry name" value="BCTRLSENSOR"/>
</dbReference>
<dbReference type="InterPro" id="IPR003661">
    <property type="entry name" value="HisK_dim/P_dom"/>
</dbReference>
<dbReference type="PROSITE" id="PS50112">
    <property type="entry name" value="PAS"/>
    <property type="match status" value="4"/>
</dbReference>
<dbReference type="FunFam" id="3.30.450.20:FF:000099">
    <property type="entry name" value="Sensory box sensor histidine kinase"/>
    <property type="match status" value="2"/>
</dbReference>
<feature type="domain" description="PAC" evidence="9">
    <location>
        <begin position="632"/>
        <end position="684"/>
    </location>
</feature>
<dbReference type="InterPro" id="IPR036890">
    <property type="entry name" value="HATPase_C_sf"/>
</dbReference>
<dbReference type="InterPro" id="IPR003594">
    <property type="entry name" value="HATPase_dom"/>
</dbReference>
<feature type="coiled-coil region" evidence="6">
    <location>
        <begin position="821"/>
        <end position="848"/>
    </location>
</feature>
<dbReference type="InterPro" id="IPR013656">
    <property type="entry name" value="PAS_4"/>
</dbReference>
<protein>
    <recommendedName>
        <fullName evidence="2">histidine kinase</fullName>
        <ecNumber evidence="2">2.7.13.3</ecNumber>
    </recommendedName>
</protein>
<dbReference type="Gene3D" id="3.30.450.20">
    <property type="entry name" value="PAS domain"/>
    <property type="match status" value="6"/>
</dbReference>
<dbReference type="CDD" id="cd00130">
    <property type="entry name" value="PAS"/>
    <property type="match status" value="5"/>
</dbReference>
<dbReference type="GO" id="GO:0000155">
    <property type="term" value="F:phosphorelay sensor kinase activity"/>
    <property type="evidence" value="ECO:0007669"/>
    <property type="project" value="InterPro"/>
</dbReference>
<dbReference type="SUPFAM" id="SSF47384">
    <property type="entry name" value="Homodimeric domain of signal transducing histidine kinase"/>
    <property type="match status" value="1"/>
</dbReference>
<keyword evidence="4" id="KW-0808">Transferase</keyword>
<comment type="caution">
    <text evidence="10">The sequence shown here is derived from an EMBL/GenBank/DDBJ whole genome shotgun (WGS) entry which is preliminary data.</text>
</comment>
<keyword evidence="11" id="KW-1185">Reference proteome</keyword>
<dbReference type="CDD" id="cd00082">
    <property type="entry name" value="HisKA"/>
    <property type="match status" value="1"/>
</dbReference>
<evidence type="ECO:0000313" key="10">
    <source>
        <dbReference type="EMBL" id="RTE51840.1"/>
    </source>
</evidence>
<keyword evidence="3" id="KW-0597">Phosphoprotein</keyword>
<dbReference type="Proteomes" id="UP000267585">
    <property type="component" value="Unassembled WGS sequence"/>
</dbReference>
<gene>
    <name evidence="10" type="ORF">EHW67_16670</name>
</gene>
<evidence type="ECO:0000256" key="2">
    <source>
        <dbReference type="ARBA" id="ARBA00012438"/>
    </source>
</evidence>
<dbReference type="NCBIfam" id="TIGR00229">
    <property type="entry name" value="sensory_box"/>
    <property type="match status" value="4"/>
</dbReference>
<evidence type="ECO:0000259" key="8">
    <source>
        <dbReference type="PROSITE" id="PS50112"/>
    </source>
</evidence>
<feature type="domain" description="PAC" evidence="9">
    <location>
        <begin position="772"/>
        <end position="830"/>
    </location>
</feature>
<evidence type="ECO:0000256" key="1">
    <source>
        <dbReference type="ARBA" id="ARBA00000085"/>
    </source>
</evidence>
<dbReference type="SMART" id="SM00086">
    <property type="entry name" value="PAC"/>
    <property type="match status" value="4"/>
</dbReference>
<evidence type="ECO:0000256" key="4">
    <source>
        <dbReference type="ARBA" id="ARBA00022679"/>
    </source>
</evidence>
<evidence type="ECO:0000256" key="3">
    <source>
        <dbReference type="ARBA" id="ARBA00022553"/>
    </source>
</evidence>
<proteinExistence type="predicted"/>
<keyword evidence="5" id="KW-0418">Kinase</keyword>
<feature type="domain" description="PAC" evidence="9">
    <location>
        <begin position="249"/>
        <end position="302"/>
    </location>
</feature>
<dbReference type="InterPro" id="IPR001610">
    <property type="entry name" value="PAC"/>
</dbReference>
<dbReference type="PROSITE" id="PS50109">
    <property type="entry name" value="HIS_KIN"/>
    <property type="match status" value="1"/>
</dbReference>
<dbReference type="PANTHER" id="PTHR43304">
    <property type="entry name" value="PHYTOCHROME-LIKE PROTEIN CPH1"/>
    <property type="match status" value="1"/>
</dbReference>
<feature type="domain" description="Histidine kinase" evidence="7">
    <location>
        <begin position="855"/>
        <end position="1082"/>
    </location>
</feature>
<name>A0A430JYF2_9FLAO</name>
<dbReference type="Pfam" id="PF13426">
    <property type="entry name" value="PAS_9"/>
    <property type="match status" value="2"/>
</dbReference>
<evidence type="ECO:0000313" key="11">
    <source>
        <dbReference type="Proteomes" id="UP000267585"/>
    </source>
</evidence>
<feature type="domain" description="PAS" evidence="8">
    <location>
        <begin position="303"/>
        <end position="343"/>
    </location>
</feature>
<dbReference type="SMART" id="SM00091">
    <property type="entry name" value="PAS"/>
    <property type="match status" value="5"/>
</dbReference>
<dbReference type="InterPro" id="IPR036097">
    <property type="entry name" value="HisK_dim/P_sf"/>
</dbReference>
<dbReference type="InterPro" id="IPR035965">
    <property type="entry name" value="PAS-like_dom_sf"/>
</dbReference>
<dbReference type="InterPro" id="IPR000014">
    <property type="entry name" value="PAS"/>
</dbReference>
<dbReference type="PANTHER" id="PTHR43304:SF1">
    <property type="entry name" value="PAC DOMAIN-CONTAINING PROTEIN"/>
    <property type="match status" value="1"/>
</dbReference>
<dbReference type="EMBL" id="RQPJ01000021">
    <property type="protein sequence ID" value="RTE51840.1"/>
    <property type="molecule type" value="Genomic_DNA"/>
</dbReference>